<dbReference type="Pfam" id="PF13476">
    <property type="entry name" value="AAA_23"/>
    <property type="match status" value="1"/>
</dbReference>
<dbReference type="Proteomes" id="UP001223336">
    <property type="component" value="Unassembled WGS sequence"/>
</dbReference>
<evidence type="ECO:0000259" key="1">
    <source>
        <dbReference type="Pfam" id="PF13476"/>
    </source>
</evidence>
<gene>
    <name evidence="2" type="ORF">RCC75_05480</name>
    <name evidence="3" type="ORF">RCG00_13245</name>
</gene>
<dbReference type="EMBL" id="CP133217">
    <property type="protein sequence ID" value="WML85265.1"/>
    <property type="molecule type" value="Genomic_DNA"/>
</dbReference>
<dbReference type="RefSeq" id="WP_308134083.1">
    <property type="nucleotide sequence ID" value="NZ_CP133197.1"/>
</dbReference>
<dbReference type="InterPro" id="IPR051396">
    <property type="entry name" value="Bact_Antivir_Def_Nuclease"/>
</dbReference>
<dbReference type="Gene3D" id="3.40.50.300">
    <property type="entry name" value="P-loop containing nucleotide triphosphate hydrolases"/>
    <property type="match status" value="1"/>
</dbReference>
<evidence type="ECO:0000313" key="3">
    <source>
        <dbReference type="EMBL" id="WML85265.1"/>
    </source>
</evidence>
<reference evidence="3 4" key="1">
    <citation type="submission" date="2023-08" db="EMBL/GenBank/DDBJ databases">
        <title>New molecular markers tilS and rpoB for phylogenetic and monitoring studies of the genus Thiothrix biodiversity.</title>
        <authorList>
            <person name="Ravin N.V."/>
            <person name="Smolyakov D."/>
            <person name="Markov N.D."/>
            <person name="Beletsky A.V."/>
            <person name="Mardanov A.V."/>
            <person name="Rudenko T.S."/>
            <person name="Grabovich M.Y."/>
        </authorList>
    </citation>
    <scope>NUCLEOTIDE SEQUENCE</scope>
    <source>
        <strain evidence="3">DNT52</strain>
        <strain evidence="2 4">H33</strain>
    </source>
</reference>
<dbReference type="AlphaFoldDB" id="A0AA51R371"/>
<feature type="domain" description="Rad50/SbcC-type AAA" evidence="1">
    <location>
        <begin position="5"/>
        <end position="49"/>
    </location>
</feature>
<dbReference type="GO" id="GO:0016887">
    <property type="term" value="F:ATP hydrolysis activity"/>
    <property type="evidence" value="ECO:0007669"/>
    <property type="project" value="InterPro"/>
</dbReference>
<dbReference type="PANTHER" id="PTHR43581:SF2">
    <property type="entry name" value="EXCINUCLEASE ATPASE SUBUNIT"/>
    <property type="match status" value="1"/>
</dbReference>
<dbReference type="InterPro" id="IPR027417">
    <property type="entry name" value="P-loop_NTPase"/>
</dbReference>
<keyword evidence="4" id="KW-1185">Reference proteome</keyword>
<dbReference type="EMBL" id="JAVFKN010000005">
    <property type="protein sequence ID" value="MDQ5767968.1"/>
    <property type="molecule type" value="Genomic_DNA"/>
</dbReference>
<dbReference type="Proteomes" id="UP001229862">
    <property type="component" value="Chromosome"/>
</dbReference>
<protein>
    <submittedName>
        <fullName evidence="3">AAA family ATPase</fullName>
    </submittedName>
</protein>
<dbReference type="GO" id="GO:0006302">
    <property type="term" value="P:double-strand break repair"/>
    <property type="evidence" value="ECO:0007669"/>
    <property type="project" value="InterPro"/>
</dbReference>
<name>A0AA51R371_9GAMM</name>
<proteinExistence type="predicted"/>
<evidence type="ECO:0000313" key="4">
    <source>
        <dbReference type="Proteomes" id="UP001223336"/>
    </source>
</evidence>
<accession>A0AA51R371</accession>
<dbReference type="PANTHER" id="PTHR43581">
    <property type="entry name" value="ATP/GTP PHOSPHATASE"/>
    <property type="match status" value="1"/>
</dbReference>
<evidence type="ECO:0000313" key="2">
    <source>
        <dbReference type="EMBL" id="MDQ5767968.1"/>
    </source>
</evidence>
<organism evidence="3">
    <name type="scientific">Thiothrix subterranea</name>
    <dbReference type="NCBI Taxonomy" id="2735563"/>
    <lineage>
        <taxon>Bacteria</taxon>
        <taxon>Pseudomonadati</taxon>
        <taxon>Pseudomonadota</taxon>
        <taxon>Gammaproteobacteria</taxon>
        <taxon>Thiotrichales</taxon>
        <taxon>Thiotrichaceae</taxon>
        <taxon>Thiothrix</taxon>
    </lineage>
</organism>
<sequence length="548" mass="62881">MQIRELRLQNFKRFTDLTIRNIPAEAKLVLLIGANGCGKSSVFDAFNWLSPPAHGYQPLHLQDNDPYFSKNAATPAVTITTDTATYERSADAFSKDSAGKFYGRSSLRITPRIKKPTDQELDVADILRINADTPSYFIDQDERFAADVHAHADLLNQALQRLLVEGKANEQEVAKVRDKYISKVNTALSHIFGEDTATTLRFAVYKQPNPRTAVEPYFKKGNSEIPFELLSHGEKQVVIILFNLLVRQDYLADKIIYIDEMDGHMNTRLQFDLLREVTENWIPATSQLWTASHALGFIDYARQAPHAAIIDFDSLDFDIPQTLTPEPKENLDVLEIAIPHEFLASLLAERRFVFCEGEDTAKYNSLQLANVLFASNRYNKFQVFARARDTKAEGIIDRDYLTDAEVDAFEKLFPFIHILRYYSIENYLYHPDNLAEVDGVTFDKTAYISQLTATKNRIKEDLVFGIQKARESYPFDKELQGDRRKQYHHDAQGIRELLNSDDFETFYKVFPAKDYGKQLPQRANRNPLELARTQWFKGKIAKLLENPL</sequence>
<dbReference type="InterPro" id="IPR038729">
    <property type="entry name" value="Rad50/SbcC_AAA"/>
</dbReference>
<dbReference type="SUPFAM" id="SSF52540">
    <property type="entry name" value="P-loop containing nucleoside triphosphate hydrolases"/>
    <property type="match status" value="1"/>
</dbReference>